<organism evidence="3 4">
    <name type="scientific">Gilvimarinus gilvus</name>
    <dbReference type="NCBI Taxonomy" id="3058038"/>
    <lineage>
        <taxon>Bacteria</taxon>
        <taxon>Pseudomonadati</taxon>
        <taxon>Pseudomonadota</taxon>
        <taxon>Gammaproteobacteria</taxon>
        <taxon>Cellvibrionales</taxon>
        <taxon>Cellvibrionaceae</taxon>
        <taxon>Gilvimarinus</taxon>
    </lineage>
</organism>
<dbReference type="NCBIfam" id="NF047450">
    <property type="entry name" value="post-PEP-CTERM_1"/>
    <property type="match status" value="1"/>
</dbReference>
<feature type="signal peptide" evidence="2">
    <location>
        <begin position="1"/>
        <end position="27"/>
    </location>
</feature>
<feature type="region of interest" description="Disordered" evidence="1">
    <location>
        <begin position="124"/>
        <end position="151"/>
    </location>
</feature>
<protein>
    <recommendedName>
        <fullName evidence="5">Secreted protein</fullName>
    </recommendedName>
</protein>
<keyword evidence="4" id="KW-1185">Reference proteome</keyword>
<dbReference type="Proteomes" id="UP001273505">
    <property type="component" value="Unassembled WGS sequence"/>
</dbReference>
<dbReference type="EMBL" id="JAXAFO010000008">
    <property type="protein sequence ID" value="MDX6849002.1"/>
    <property type="molecule type" value="Genomic_DNA"/>
</dbReference>
<name>A0ABU4RXV0_9GAMM</name>
<proteinExistence type="predicted"/>
<comment type="caution">
    <text evidence="3">The sequence shown here is derived from an EMBL/GenBank/DDBJ whole genome shotgun (WGS) entry which is preliminary data.</text>
</comment>
<feature type="compositionally biased region" description="Basic and acidic residues" evidence="1">
    <location>
        <begin position="134"/>
        <end position="151"/>
    </location>
</feature>
<dbReference type="RefSeq" id="WP_302723493.1">
    <property type="nucleotide sequence ID" value="NZ_JAULRU010000617.1"/>
</dbReference>
<feature type="chain" id="PRO_5045925134" description="Secreted protein" evidence="2">
    <location>
        <begin position="28"/>
        <end position="151"/>
    </location>
</feature>
<reference evidence="3 4" key="1">
    <citation type="submission" date="2023-11" db="EMBL/GenBank/DDBJ databases">
        <title>Gilvimarinus fulvus sp. nov., isolated from the surface of Kelp.</title>
        <authorList>
            <person name="Sun Y.Y."/>
            <person name="Gong Y."/>
            <person name="Du Z.J."/>
        </authorList>
    </citation>
    <scope>NUCLEOTIDE SEQUENCE [LARGE SCALE GENOMIC DNA]</scope>
    <source>
        <strain evidence="3 4">SDUM040013</strain>
    </source>
</reference>
<evidence type="ECO:0008006" key="5">
    <source>
        <dbReference type="Google" id="ProtNLM"/>
    </source>
</evidence>
<evidence type="ECO:0000313" key="4">
    <source>
        <dbReference type="Proteomes" id="UP001273505"/>
    </source>
</evidence>
<gene>
    <name evidence="3" type="ORF">SCD92_06495</name>
</gene>
<keyword evidence="2" id="KW-0732">Signal</keyword>
<sequence length="151" mass="16073">MDQTFASKCLFGLGILSVILAAPLVIAETDDSSQPDAEADTYQGGWTAWLDPNTGELSKEPPPKGVALPVDNNALRSFSTSDVGIVPETLPNGTVVVDLQGRFQQGTMATIDKDGNVKTQRIGGEMFLSPDGPEISRRMLSDHTSPEEDAP</sequence>
<evidence type="ECO:0000313" key="3">
    <source>
        <dbReference type="EMBL" id="MDX6849002.1"/>
    </source>
</evidence>
<evidence type="ECO:0000256" key="1">
    <source>
        <dbReference type="SAM" id="MobiDB-lite"/>
    </source>
</evidence>
<accession>A0ABU4RXV0</accession>
<evidence type="ECO:0000256" key="2">
    <source>
        <dbReference type="SAM" id="SignalP"/>
    </source>
</evidence>